<dbReference type="Gene3D" id="2.60.40.1530">
    <property type="entry name" value="ntegrin, alpha v. Chain A, domain 4"/>
    <property type="match status" value="1"/>
</dbReference>
<evidence type="ECO:0000256" key="5">
    <source>
        <dbReference type="ARBA" id="ARBA00022729"/>
    </source>
</evidence>
<feature type="transmembrane region" description="Helical" evidence="16">
    <location>
        <begin position="1065"/>
        <end position="1087"/>
    </location>
</feature>
<dbReference type="GO" id="GO:0005178">
    <property type="term" value="F:integrin binding"/>
    <property type="evidence" value="ECO:0007669"/>
    <property type="project" value="TreeGrafter"/>
</dbReference>
<protein>
    <recommendedName>
        <fullName evidence="18">VWFA domain-containing protein</fullName>
    </recommendedName>
</protein>
<reference evidence="19" key="3">
    <citation type="submission" date="2025-09" db="UniProtKB">
        <authorList>
            <consortium name="Ensembl"/>
        </authorList>
    </citation>
    <scope>IDENTIFICATION</scope>
</reference>
<evidence type="ECO:0000256" key="7">
    <source>
        <dbReference type="ARBA" id="ARBA00022837"/>
    </source>
</evidence>
<dbReference type="Ensembl" id="ENSACLT00000093495.1">
    <property type="protein sequence ID" value="ENSACLP00000067130.1"/>
    <property type="gene ID" value="ENSACLG00000010067.2"/>
</dbReference>
<feature type="transmembrane region" description="Helical" evidence="16">
    <location>
        <begin position="24"/>
        <end position="47"/>
    </location>
</feature>
<feature type="region of interest" description="Disordered" evidence="17">
    <location>
        <begin position="1116"/>
        <end position="1184"/>
    </location>
</feature>
<dbReference type="GeneTree" id="ENSGT00940000154838"/>
<evidence type="ECO:0000256" key="15">
    <source>
        <dbReference type="PROSITE-ProRule" id="PRU00803"/>
    </source>
</evidence>
<dbReference type="PROSITE" id="PS51470">
    <property type="entry name" value="FG_GAP"/>
    <property type="match status" value="4"/>
</dbReference>
<evidence type="ECO:0000256" key="6">
    <source>
        <dbReference type="ARBA" id="ARBA00022737"/>
    </source>
</evidence>
<dbReference type="SMART" id="SM00191">
    <property type="entry name" value="Int_alpha"/>
    <property type="match status" value="4"/>
</dbReference>
<dbReference type="SMART" id="SM00327">
    <property type="entry name" value="VWA"/>
    <property type="match status" value="1"/>
</dbReference>
<feature type="repeat" description="FG-GAP" evidence="15">
    <location>
        <begin position="399"/>
        <end position="451"/>
    </location>
</feature>
<dbReference type="Pfam" id="PF01839">
    <property type="entry name" value="FG-GAP"/>
    <property type="match status" value="2"/>
</dbReference>
<keyword evidence="3 16" id="KW-0812">Transmembrane</keyword>
<evidence type="ECO:0000256" key="3">
    <source>
        <dbReference type="ARBA" id="ARBA00022692"/>
    </source>
</evidence>
<dbReference type="Gene3D" id="1.20.5.930">
    <property type="entry name" value="Bicelle-embedded integrin alpha(iib) transmembrane segment"/>
    <property type="match status" value="1"/>
</dbReference>
<keyword evidence="7" id="KW-0106">Calcium</keyword>
<dbReference type="Pfam" id="PF08441">
    <property type="entry name" value="Integrin_A_Ig_1"/>
    <property type="match status" value="1"/>
</dbReference>
<evidence type="ECO:0000256" key="14">
    <source>
        <dbReference type="ARBA" id="ARBA00023180"/>
    </source>
</evidence>
<dbReference type="PANTHER" id="PTHR23220">
    <property type="entry name" value="INTEGRIN ALPHA"/>
    <property type="match status" value="1"/>
</dbReference>
<keyword evidence="14" id="KW-0325">Glycoprotein</keyword>
<dbReference type="GO" id="GO:0009897">
    <property type="term" value="C:external side of plasma membrane"/>
    <property type="evidence" value="ECO:0007669"/>
    <property type="project" value="TreeGrafter"/>
</dbReference>
<evidence type="ECO:0000256" key="12">
    <source>
        <dbReference type="ARBA" id="ARBA00023157"/>
    </source>
</evidence>
<dbReference type="GO" id="GO:0098609">
    <property type="term" value="P:cell-cell adhesion"/>
    <property type="evidence" value="ECO:0007669"/>
    <property type="project" value="TreeGrafter"/>
</dbReference>
<feature type="repeat" description="FG-GAP" evidence="15">
    <location>
        <begin position="576"/>
        <end position="636"/>
    </location>
</feature>
<keyword evidence="12" id="KW-1015">Disulfide bond</keyword>
<dbReference type="InterPro" id="IPR000413">
    <property type="entry name" value="Integrin_alpha"/>
</dbReference>
<keyword evidence="13 16" id="KW-0675">Receptor</keyword>
<evidence type="ECO:0000256" key="16">
    <source>
        <dbReference type="RuleBase" id="RU003762"/>
    </source>
</evidence>
<dbReference type="InterPro" id="IPR013517">
    <property type="entry name" value="FG-GAP"/>
</dbReference>
<dbReference type="AlphaFoldDB" id="A0AAX7UDX1"/>
<evidence type="ECO:0000256" key="9">
    <source>
        <dbReference type="ARBA" id="ARBA00022989"/>
    </source>
</evidence>
<keyword evidence="10 16" id="KW-0401">Integrin</keyword>
<evidence type="ECO:0000259" key="18">
    <source>
        <dbReference type="PROSITE" id="PS50234"/>
    </source>
</evidence>
<evidence type="ECO:0000256" key="1">
    <source>
        <dbReference type="ARBA" id="ARBA00004479"/>
    </source>
</evidence>
<keyword evidence="4" id="KW-0479">Metal-binding</keyword>
<feature type="repeat" description="FG-GAP" evidence="15">
    <location>
        <begin position="515"/>
        <end position="571"/>
    </location>
</feature>
<keyword evidence="5" id="KW-0732">Signal</keyword>
<dbReference type="InterPro" id="IPR013649">
    <property type="entry name" value="Integrin_alpha_Ig-like_1"/>
</dbReference>
<dbReference type="InterPro" id="IPR028994">
    <property type="entry name" value="Integrin_alpha_N"/>
</dbReference>
<feature type="transmembrane region" description="Helical" evidence="16">
    <location>
        <begin position="305"/>
        <end position="326"/>
    </location>
</feature>
<dbReference type="PRINTS" id="PR01185">
    <property type="entry name" value="INTEGRINA"/>
</dbReference>
<evidence type="ECO:0000256" key="8">
    <source>
        <dbReference type="ARBA" id="ARBA00022889"/>
    </source>
</evidence>
<dbReference type="SUPFAM" id="SSF69179">
    <property type="entry name" value="Integrin domains"/>
    <property type="match status" value="2"/>
</dbReference>
<evidence type="ECO:0000256" key="4">
    <source>
        <dbReference type="ARBA" id="ARBA00022723"/>
    </source>
</evidence>
<comment type="caution">
    <text evidence="16">Lacks conserved residue(s) required for the propagation of feature annotation.</text>
</comment>
<dbReference type="Pfam" id="PF00092">
    <property type="entry name" value="VWA"/>
    <property type="match status" value="1"/>
</dbReference>
<dbReference type="Gene3D" id="2.130.10.130">
    <property type="entry name" value="Integrin alpha, N-terminal"/>
    <property type="match status" value="1"/>
</dbReference>
<dbReference type="PRINTS" id="PR00453">
    <property type="entry name" value="VWFADOMAIN"/>
</dbReference>
<dbReference type="InterPro" id="IPR048285">
    <property type="entry name" value="Integrin_alpha_Ig-like_2"/>
</dbReference>
<keyword evidence="9 16" id="KW-1133">Transmembrane helix</keyword>
<dbReference type="Gene3D" id="2.60.40.1460">
    <property type="entry name" value="Integrin domains. Chain A, domain 2"/>
    <property type="match status" value="1"/>
</dbReference>
<keyword evidence="6" id="KW-0677">Repeat</keyword>
<dbReference type="InterPro" id="IPR013519">
    <property type="entry name" value="Int_alpha_beta-p"/>
</dbReference>
<feature type="domain" description="VWFA" evidence="18">
    <location>
        <begin position="177"/>
        <end position="312"/>
    </location>
</feature>
<organism evidence="19 20">
    <name type="scientific">Astatotilapia calliptera</name>
    <name type="common">Eastern happy</name>
    <name type="synonym">Chromis callipterus</name>
    <dbReference type="NCBI Taxonomy" id="8154"/>
    <lineage>
        <taxon>Eukaryota</taxon>
        <taxon>Metazoa</taxon>
        <taxon>Chordata</taxon>
        <taxon>Craniata</taxon>
        <taxon>Vertebrata</taxon>
        <taxon>Euteleostomi</taxon>
        <taxon>Actinopterygii</taxon>
        <taxon>Neopterygii</taxon>
        <taxon>Teleostei</taxon>
        <taxon>Neoteleostei</taxon>
        <taxon>Acanthomorphata</taxon>
        <taxon>Ovalentaria</taxon>
        <taxon>Cichlomorphae</taxon>
        <taxon>Cichliformes</taxon>
        <taxon>Cichlidae</taxon>
        <taxon>African cichlids</taxon>
        <taxon>Pseudocrenilabrinae</taxon>
        <taxon>Haplochromini</taxon>
        <taxon>Astatotilapia</taxon>
    </lineage>
</organism>
<evidence type="ECO:0000313" key="20">
    <source>
        <dbReference type="Proteomes" id="UP000265100"/>
    </source>
</evidence>
<evidence type="ECO:0000256" key="10">
    <source>
        <dbReference type="ARBA" id="ARBA00023037"/>
    </source>
</evidence>
<keyword evidence="8 16" id="KW-0130">Cell adhesion</keyword>
<feature type="compositionally biased region" description="Basic and acidic residues" evidence="17">
    <location>
        <begin position="1154"/>
        <end position="1178"/>
    </location>
</feature>
<feature type="compositionally biased region" description="Polar residues" evidence="17">
    <location>
        <begin position="1127"/>
        <end position="1138"/>
    </location>
</feature>
<dbReference type="Gene3D" id="3.40.50.410">
    <property type="entry name" value="von Willebrand factor, type A domain"/>
    <property type="match status" value="1"/>
</dbReference>
<evidence type="ECO:0000256" key="2">
    <source>
        <dbReference type="ARBA" id="ARBA00008054"/>
    </source>
</evidence>
<dbReference type="GO" id="GO:0033627">
    <property type="term" value="P:cell adhesion mediated by integrin"/>
    <property type="evidence" value="ECO:0007669"/>
    <property type="project" value="TreeGrafter"/>
</dbReference>
<evidence type="ECO:0000256" key="11">
    <source>
        <dbReference type="ARBA" id="ARBA00023136"/>
    </source>
</evidence>
<dbReference type="SUPFAM" id="SSF69318">
    <property type="entry name" value="Integrin alpha N-terminal domain"/>
    <property type="match status" value="1"/>
</dbReference>
<evidence type="ECO:0000313" key="19">
    <source>
        <dbReference type="Ensembl" id="ENSACLP00000067130.1"/>
    </source>
</evidence>
<name>A0AAX7UDX1_ASTCA</name>
<reference evidence="19" key="2">
    <citation type="submission" date="2025-08" db="UniProtKB">
        <authorList>
            <consortium name="Ensembl"/>
        </authorList>
    </citation>
    <scope>IDENTIFICATION</scope>
</reference>
<dbReference type="SUPFAM" id="SSF53300">
    <property type="entry name" value="vWA-like"/>
    <property type="match status" value="1"/>
</dbReference>
<keyword evidence="11 16" id="KW-0472">Membrane</keyword>
<dbReference type="PROSITE" id="PS50234">
    <property type="entry name" value="VWFA"/>
    <property type="match status" value="1"/>
</dbReference>
<dbReference type="PANTHER" id="PTHR23220:SF84">
    <property type="entry name" value="INTEGRIN ALPHA-L"/>
    <property type="match status" value="1"/>
</dbReference>
<proteinExistence type="inferred from homology"/>
<dbReference type="GO" id="GO:0046872">
    <property type="term" value="F:metal ion binding"/>
    <property type="evidence" value="ECO:0007669"/>
    <property type="project" value="UniProtKB-KW"/>
</dbReference>
<dbReference type="Pfam" id="PF20805">
    <property type="entry name" value="Integrin_A_Ig_2"/>
    <property type="match status" value="1"/>
</dbReference>
<comment type="subcellular location">
    <subcellularLocation>
        <location evidence="1 16">Membrane</location>
        <topology evidence="1 16">Single-pass type I membrane protein</topology>
    </subcellularLocation>
</comment>
<sequence>MNTCCWVVFGAYPYQLYLVQLQDLSLITFDHIFLLFSASTIPACLAFNIKMTEPKKHEGEPGDFYGYKVLQYKSGDVVTAPLRLNGSGGIYQPHQNKWFNTSVAEDLQSNTTAVKHLGLSIAADSSGSRFTVCSPSLVHECYENSYLNSICYELSDQLQKISSFKPAFQKCTKKPVDLVFLFDGSASMTEDEFKKNKDFIEDIMNSLKNTSIKFAAVQFSSTVHKVFDFNDYAAKRAFDKLMKDKHLKTLTNTHKALEFIFDQIFDNKTAGASPDATKALILITDGDPSDTDRKGIIKKYDEKNIIRLVIGVILGTPSCFKAVFWFQIKDNYDGLKGVLENFQKKIFAVEGSKGARAGNLTDEMSQSGFSAVFNKDTLILGSVGTNSWRGSLQERRDKTETIEDQEMEMDSYMGYSVSVGERGGVSLYFTGAPRFQHTGQVVLFKQNSNNWTTAQRITGDQIGSYFGAELCSVDINSDGDTDFLLVGAPTFYQLQEKKEGQIYIYTLTDELQLKSELIVMGPSMGRFGTTISSLADLNGDELRDVAVGAPLEDDNRGAVYIYLGDRHRGIRSTFSQRITGDKITPGIRFFGQAIDGGVGIKEDGLPDIVIGSQGAAVVLSSKPVFNVMAHLSFHPKEISTEKLDCQGAEGNLLMVTLTACFEMVEATKSKQGNVSSGLNITYMFAVDPMRQKHRGFFTQTDTKTRSLTSTYELKDEMTCLNFSIYMHKCVIDTLSPISIKLNFSQADSETANITLNMDSKKQSAVEVPFEKQCRKNDTCIAELDVKFKFETPTLLVTENNYFNVTIHLKNDGDDSYNTSLIMFYPPGLSFSRMTLIKSSRLTTHDCRDQEERNKTICGVSQPVYRSRSYVTKRYNNLLTSTLTESIPVQFEIKMILTVTTYLNFTSDETAPKEMNITYRIDNTGFKEFPATITLEFPTQLEHSFEMKSYQIFNKTQCTNCLPKNKCVAIVCNTFNLKNYASAEFTLSGKVHFKEANVAFLKKYTGDSRKINFVSSVHVGYDDARYVLNDPEVLMLKMVRHYFEILCFLCQQTEVRVDFFILPNKMLIILTGAGLGLLLLIIITIILFKLGCFKRKKFGEDDLEDDTVVIPIPASTVGTDKKSEKSSNDNQTQEKSPLISSAPDDEQIKQSGTDNKSDQPSEENKVHDDGAAEEKKDEATVTINA</sequence>
<reference evidence="19" key="1">
    <citation type="submission" date="2018-05" db="EMBL/GenBank/DDBJ databases">
        <authorList>
            <person name="Datahose"/>
        </authorList>
    </citation>
    <scope>NUCLEOTIDE SEQUENCE</scope>
</reference>
<dbReference type="GO" id="GO:0007229">
    <property type="term" value="P:integrin-mediated signaling pathway"/>
    <property type="evidence" value="ECO:0007669"/>
    <property type="project" value="UniProtKB-KW"/>
</dbReference>
<accession>A0AAX7UDX1</accession>
<evidence type="ECO:0000256" key="13">
    <source>
        <dbReference type="ARBA" id="ARBA00023170"/>
    </source>
</evidence>
<dbReference type="InterPro" id="IPR036465">
    <property type="entry name" value="vWFA_dom_sf"/>
</dbReference>
<feature type="repeat" description="FG-GAP" evidence="15">
    <location>
        <begin position="452"/>
        <end position="514"/>
    </location>
</feature>
<dbReference type="GO" id="GO:0007160">
    <property type="term" value="P:cell-matrix adhesion"/>
    <property type="evidence" value="ECO:0007669"/>
    <property type="project" value="TreeGrafter"/>
</dbReference>
<dbReference type="InterPro" id="IPR032695">
    <property type="entry name" value="Integrin_dom_sf"/>
</dbReference>
<evidence type="ECO:0000256" key="17">
    <source>
        <dbReference type="SAM" id="MobiDB-lite"/>
    </source>
</evidence>
<dbReference type="InterPro" id="IPR002035">
    <property type="entry name" value="VWF_A"/>
</dbReference>
<comment type="similarity">
    <text evidence="2 16">Belongs to the integrin alpha chain family.</text>
</comment>
<keyword evidence="20" id="KW-1185">Reference proteome</keyword>
<dbReference type="Proteomes" id="UP000265100">
    <property type="component" value="Chromosome 6"/>
</dbReference>
<dbReference type="GO" id="GO:0008305">
    <property type="term" value="C:integrin complex"/>
    <property type="evidence" value="ECO:0007669"/>
    <property type="project" value="InterPro"/>
</dbReference>